<name>A0A6S7HU72_PARCT</name>
<dbReference type="Proteomes" id="UP001152795">
    <property type="component" value="Unassembled WGS sequence"/>
</dbReference>
<sequence length="545" mass="62273">GVKDIVGSLGSRLVSGSYHENKVPHPQHILRSCLLYTQGLDMSLHRIKNTMEKLPQIVFSSYSTRDPEKFNIEHTYCKMHYTKNLFLKRMARLRLLNSCTAKLRYNEILRKFKKDAGCRFCIFNFSSGIRQNCYPFGESNFRHPCLCHDSFLEKMEIGRKINRHNFSVSGLETIINETRIQISHGSEIRPPLSKGLHNHSFELKRELLEYCLLVGNRNAAFPPIISNSLPIAMIFAPLGAKILGHRDNSPMYVIRRNIGLNLSRFFRTGNCSWQPVPHASLDELLEVNVLNQLIMCKLRRIKSHADDVIAGITISLSRRAQLRLIESKAVIVTTPVNILRQITFIPVLKDDATKNALRKNIQAIEDIYTGPATKIILQTKSRFWENKLTYNIQGGFSKTNLPIGQIHYVRPDPEYIGTTNQGLILIYTWKNEALLFGSLTREQARLEAIEQVAEIHPEINEQDEVEKCIVHAWYNHPSYQGAYGLLKTTQFNNIRYKSVAASLSNSRNWGWGAIIIKGWIQGALESGLRSAYQDNVQYGIHVNVT</sequence>
<dbReference type="Pfam" id="PF01593">
    <property type="entry name" value="Amino_oxidase"/>
    <property type="match status" value="1"/>
</dbReference>
<feature type="non-terminal residue" evidence="2">
    <location>
        <position position="1"/>
    </location>
</feature>
<dbReference type="PANTHER" id="PTHR10742">
    <property type="entry name" value="FLAVIN MONOAMINE OXIDASE"/>
    <property type="match status" value="1"/>
</dbReference>
<gene>
    <name evidence="2" type="ORF">PACLA_8A039928</name>
</gene>
<accession>A0A6S7HU72</accession>
<feature type="non-terminal residue" evidence="2">
    <location>
        <position position="545"/>
    </location>
</feature>
<dbReference type="AlphaFoldDB" id="A0A6S7HU72"/>
<evidence type="ECO:0000313" key="3">
    <source>
        <dbReference type="Proteomes" id="UP001152795"/>
    </source>
</evidence>
<reference evidence="2" key="1">
    <citation type="submission" date="2020-04" db="EMBL/GenBank/DDBJ databases">
        <authorList>
            <person name="Alioto T."/>
            <person name="Alioto T."/>
            <person name="Gomez Garrido J."/>
        </authorList>
    </citation>
    <scope>NUCLEOTIDE SEQUENCE</scope>
    <source>
        <strain evidence="2">A484AB</strain>
    </source>
</reference>
<dbReference type="Gene3D" id="3.90.660.10">
    <property type="match status" value="1"/>
</dbReference>
<organism evidence="2 3">
    <name type="scientific">Paramuricea clavata</name>
    <name type="common">Red gorgonian</name>
    <name type="synonym">Violescent sea-whip</name>
    <dbReference type="NCBI Taxonomy" id="317549"/>
    <lineage>
        <taxon>Eukaryota</taxon>
        <taxon>Metazoa</taxon>
        <taxon>Cnidaria</taxon>
        <taxon>Anthozoa</taxon>
        <taxon>Octocorallia</taxon>
        <taxon>Malacalcyonacea</taxon>
        <taxon>Plexauridae</taxon>
        <taxon>Paramuricea</taxon>
    </lineage>
</organism>
<evidence type="ECO:0000313" key="2">
    <source>
        <dbReference type="EMBL" id="CAB4008067.1"/>
    </source>
</evidence>
<proteinExistence type="predicted"/>
<dbReference type="GO" id="GO:0009063">
    <property type="term" value="P:amino acid catabolic process"/>
    <property type="evidence" value="ECO:0007669"/>
    <property type="project" value="TreeGrafter"/>
</dbReference>
<comment type="caution">
    <text evidence="2">The sequence shown here is derived from an EMBL/GenBank/DDBJ whole genome shotgun (WGS) entry which is preliminary data.</text>
</comment>
<dbReference type="InterPro" id="IPR050281">
    <property type="entry name" value="Flavin_monoamine_oxidase"/>
</dbReference>
<dbReference type="SUPFAM" id="SSF51905">
    <property type="entry name" value="FAD/NAD(P)-binding domain"/>
    <property type="match status" value="1"/>
</dbReference>
<keyword evidence="3" id="KW-1185">Reference proteome</keyword>
<protein>
    <submittedName>
        <fullName evidence="2">Flavin monoamine oxidase family</fullName>
    </submittedName>
</protein>
<feature type="domain" description="Amine oxidase" evidence="1">
    <location>
        <begin position="296"/>
        <end position="532"/>
    </location>
</feature>
<dbReference type="InterPro" id="IPR002937">
    <property type="entry name" value="Amino_oxidase"/>
</dbReference>
<dbReference type="GO" id="GO:0001716">
    <property type="term" value="F:L-amino-acid oxidase activity"/>
    <property type="evidence" value="ECO:0007669"/>
    <property type="project" value="TreeGrafter"/>
</dbReference>
<dbReference type="InterPro" id="IPR036188">
    <property type="entry name" value="FAD/NAD-bd_sf"/>
</dbReference>
<evidence type="ECO:0000259" key="1">
    <source>
        <dbReference type="Pfam" id="PF01593"/>
    </source>
</evidence>
<dbReference type="SUPFAM" id="SSF54373">
    <property type="entry name" value="FAD-linked reductases, C-terminal domain"/>
    <property type="match status" value="1"/>
</dbReference>
<dbReference type="EMBL" id="CACRXK020006009">
    <property type="protein sequence ID" value="CAB4008067.1"/>
    <property type="molecule type" value="Genomic_DNA"/>
</dbReference>
<dbReference type="PANTHER" id="PTHR10742:SF342">
    <property type="entry name" value="AMINE OXIDASE"/>
    <property type="match status" value="1"/>
</dbReference>